<dbReference type="AlphaFoldDB" id="A0A4R0G5H8"/>
<gene>
    <name evidence="1" type="ORF">E0H26_25350</name>
</gene>
<evidence type="ECO:0000313" key="1">
    <source>
        <dbReference type="EMBL" id="TCB91616.1"/>
    </source>
</evidence>
<proteinExistence type="predicted"/>
<name>A0A4R0G5H8_9ACTN</name>
<protein>
    <submittedName>
        <fullName evidence="1">Uncharacterized protein</fullName>
    </submittedName>
</protein>
<organism evidence="1 2">
    <name type="scientific">Micromonospora zingiberis</name>
    <dbReference type="NCBI Taxonomy" id="2053011"/>
    <lineage>
        <taxon>Bacteria</taxon>
        <taxon>Bacillati</taxon>
        <taxon>Actinomycetota</taxon>
        <taxon>Actinomycetes</taxon>
        <taxon>Micromonosporales</taxon>
        <taxon>Micromonosporaceae</taxon>
        <taxon>Micromonospora</taxon>
    </lineage>
</organism>
<dbReference type="Proteomes" id="UP000292274">
    <property type="component" value="Unassembled WGS sequence"/>
</dbReference>
<evidence type="ECO:0000313" key="2">
    <source>
        <dbReference type="Proteomes" id="UP000292274"/>
    </source>
</evidence>
<accession>A0A4R0G5H8</accession>
<dbReference type="RefSeq" id="WP_131307983.1">
    <property type="nucleotide sequence ID" value="NZ_SJJR01000024.1"/>
</dbReference>
<comment type="caution">
    <text evidence="1">The sequence shown here is derived from an EMBL/GenBank/DDBJ whole genome shotgun (WGS) entry which is preliminary data.</text>
</comment>
<sequence length="153" mass="16332">MTRPLALPIGRSWASAHDVRQTSPAQCVKIASECTDLAQRHLAHCPVESAHVSAALADAEAYLHAAHVLLAGQTPHPESITEDDLRRDGSPATHAAHYARTALLFIRQLSAPSGQDIADKARPAMALILAALAADRLQETLTQLASHTMVIAR</sequence>
<dbReference type="EMBL" id="SJJR01000024">
    <property type="protein sequence ID" value="TCB91616.1"/>
    <property type="molecule type" value="Genomic_DNA"/>
</dbReference>
<reference evidence="1 2" key="1">
    <citation type="submission" date="2019-02" db="EMBL/GenBank/DDBJ databases">
        <title>Jishengella sp. nov., isolated from a root of Zingiber montanum.</title>
        <authorList>
            <person name="Kuncharoen N."/>
            <person name="Kudo T."/>
            <person name="Masahiro Y."/>
            <person name="Ohkuma M."/>
            <person name="Tanasupawat S."/>
        </authorList>
    </citation>
    <scope>NUCLEOTIDE SEQUENCE [LARGE SCALE GENOMIC DNA]</scope>
    <source>
        <strain evidence="1 2">PLAI 1-1</strain>
    </source>
</reference>
<keyword evidence="2" id="KW-1185">Reference proteome</keyword>